<organism evidence="1 2">
    <name type="scientific">Neonectria punicea</name>
    <dbReference type="NCBI Taxonomy" id="979145"/>
    <lineage>
        <taxon>Eukaryota</taxon>
        <taxon>Fungi</taxon>
        <taxon>Dikarya</taxon>
        <taxon>Ascomycota</taxon>
        <taxon>Pezizomycotina</taxon>
        <taxon>Sordariomycetes</taxon>
        <taxon>Hypocreomycetidae</taxon>
        <taxon>Hypocreales</taxon>
        <taxon>Nectriaceae</taxon>
        <taxon>Neonectria</taxon>
    </lineage>
</organism>
<proteinExistence type="predicted"/>
<dbReference type="EMBL" id="JAZAVJ010000496">
    <property type="protein sequence ID" value="KAK7397520.1"/>
    <property type="molecule type" value="Genomic_DNA"/>
</dbReference>
<protein>
    <submittedName>
        <fullName evidence="1">Uncharacterized protein</fullName>
    </submittedName>
</protein>
<comment type="caution">
    <text evidence="1">The sequence shown here is derived from an EMBL/GenBank/DDBJ whole genome shotgun (WGS) entry which is preliminary data.</text>
</comment>
<keyword evidence="2" id="KW-1185">Reference proteome</keyword>
<evidence type="ECO:0000313" key="2">
    <source>
        <dbReference type="Proteomes" id="UP001498476"/>
    </source>
</evidence>
<sequence length="125" mass="14319">MDDEENSLFNIEVSDASDDELEVKEARRTGQSEDVWSAIQRDYQPKIENGQIHKTVQLPVASDASKQLLQELIHAVEELYFFRRYEHAAEFISEALSASGDLDANTRQLLCIYQDKCQKKLRAQG</sequence>
<dbReference type="Proteomes" id="UP001498476">
    <property type="component" value="Unassembled WGS sequence"/>
</dbReference>
<accession>A0ABR1GHC3</accession>
<evidence type="ECO:0000313" key="1">
    <source>
        <dbReference type="EMBL" id="KAK7397520.1"/>
    </source>
</evidence>
<name>A0ABR1GHC3_9HYPO</name>
<reference evidence="1 2" key="1">
    <citation type="journal article" date="2025" name="Microbiol. Resour. Announc.">
        <title>Draft genome sequences for Neonectria magnoliae and Neonectria punicea, canker pathogens of Liriodendron tulipifera and Acer saccharum in West Virginia.</title>
        <authorList>
            <person name="Petronek H.M."/>
            <person name="Kasson M.T."/>
            <person name="Metheny A.M."/>
            <person name="Stauder C.M."/>
            <person name="Lovett B."/>
            <person name="Lynch S.C."/>
            <person name="Garnas J.R."/>
            <person name="Kasson L.R."/>
            <person name="Stajich J.E."/>
        </authorList>
    </citation>
    <scope>NUCLEOTIDE SEQUENCE [LARGE SCALE GENOMIC DNA]</scope>
    <source>
        <strain evidence="1 2">NRRL 64653</strain>
    </source>
</reference>
<gene>
    <name evidence="1" type="ORF">QQX98_013115</name>
</gene>